<gene>
    <name evidence="1" type="ORF">PoB_002555300</name>
</gene>
<proteinExistence type="predicted"/>
<accession>A0AAV3ZW35</accession>
<evidence type="ECO:0000313" key="2">
    <source>
        <dbReference type="Proteomes" id="UP000735302"/>
    </source>
</evidence>
<evidence type="ECO:0000313" key="1">
    <source>
        <dbReference type="EMBL" id="GFN99047.1"/>
    </source>
</evidence>
<reference evidence="1 2" key="1">
    <citation type="journal article" date="2021" name="Elife">
        <title>Chloroplast acquisition without the gene transfer in kleptoplastic sea slugs, Plakobranchus ocellatus.</title>
        <authorList>
            <person name="Maeda T."/>
            <person name="Takahashi S."/>
            <person name="Yoshida T."/>
            <person name="Shimamura S."/>
            <person name="Takaki Y."/>
            <person name="Nagai Y."/>
            <person name="Toyoda A."/>
            <person name="Suzuki Y."/>
            <person name="Arimoto A."/>
            <person name="Ishii H."/>
            <person name="Satoh N."/>
            <person name="Nishiyama T."/>
            <person name="Hasebe M."/>
            <person name="Maruyama T."/>
            <person name="Minagawa J."/>
            <person name="Obokata J."/>
            <person name="Shigenobu S."/>
        </authorList>
    </citation>
    <scope>NUCLEOTIDE SEQUENCE [LARGE SCALE GENOMIC DNA]</scope>
</reference>
<name>A0AAV3ZW35_9GAST</name>
<comment type="caution">
    <text evidence="1">The sequence shown here is derived from an EMBL/GenBank/DDBJ whole genome shotgun (WGS) entry which is preliminary data.</text>
</comment>
<dbReference type="EMBL" id="BLXT01002928">
    <property type="protein sequence ID" value="GFN99047.1"/>
    <property type="molecule type" value="Genomic_DNA"/>
</dbReference>
<organism evidence="1 2">
    <name type="scientific">Plakobranchus ocellatus</name>
    <dbReference type="NCBI Taxonomy" id="259542"/>
    <lineage>
        <taxon>Eukaryota</taxon>
        <taxon>Metazoa</taxon>
        <taxon>Spiralia</taxon>
        <taxon>Lophotrochozoa</taxon>
        <taxon>Mollusca</taxon>
        <taxon>Gastropoda</taxon>
        <taxon>Heterobranchia</taxon>
        <taxon>Euthyneura</taxon>
        <taxon>Panpulmonata</taxon>
        <taxon>Sacoglossa</taxon>
        <taxon>Placobranchoidea</taxon>
        <taxon>Plakobranchidae</taxon>
        <taxon>Plakobranchus</taxon>
    </lineage>
</organism>
<keyword evidence="2" id="KW-1185">Reference proteome</keyword>
<dbReference type="Proteomes" id="UP000735302">
    <property type="component" value="Unassembled WGS sequence"/>
</dbReference>
<protein>
    <submittedName>
        <fullName evidence="1">Uncharacterized protein</fullName>
    </submittedName>
</protein>
<sequence>MSELCISVTSSLSVTHPRTSLALPFSRGGLPISTRFCDNVISGHSGNMRYIMKGRDSIHSAGAPLVSCPAFLIIEKDIGLGLRTLPVTSTFRCRPSPLPSPRLSLCAHSLNAHCIDKTKPALRIAATRLKPSPTLRHPAVHTRAQEARHTLTRSPTHDYLHPSALTFDRKETAWPW</sequence>
<dbReference type="AlphaFoldDB" id="A0AAV3ZW35"/>